<dbReference type="PATRIC" id="fig|1123269.5.peg.5601"/>
<accession>W0ALS2</accession>
<sequence>MRNVIRSDFFRHFMSGFLVAAVALVALQPADQKAELKARIHAAVEQIA</sequence>
<reference evidence="1 2" key="1">
    <citation type="submission" date="2013-07" db="EMBL/GenBank/DDBJ databases">
        <title>Completed genome of Sphingomonas sanxanigenens NX02.</title>
        <authorList>
            <person name="Ma T."/>
            <person name="Huang H."/>
            <person name="Wu M."/>
            <person name="Li X."/>
            <person name="Li G."/>
        </authorList>
    </citation>
    <scope>NUCLEOTIDE SEQUENCE [LARGE SCALE GENOMIC DNA]</scope>
    <source>
        <strain evidence="1 2">NX02</strain>
    </source>
</reference>
<dbReference type="EMBL" id="CP006644">
    <property type="protein sequence ID" value="AHE57283.1"/>
    <property type="molecule type" value="Genomic_DNA"/>
</dbReference>
<dbReference type="HOGENOM" id="CLU_3157930_0_0_5"/>
<proteinExistence type="predicted"/>
<dbReference type="STRING" id="1123269.NX02_28510"/>
<dbReference type="KEGG" id="ssan:NX02_28510"/>
<dbReference type="RefSeq" id="WP_169787216.1">
    <property type="nucleotide sequence ID" value="NZ_CP006644.1"/>
</dbReference>
<evidence type="ECO:0000313" key="1">
    <source>
        <dbReference type="EMBL" id="AHE57283.1"/>
    </source>
</evidence>
<name>W0ALS2_9SPHN</name>
<dbReference type="Proteomes" id="UP000018851">
    <property type="component" value="Chromosome"/>
</dbReference>
<dbReference type="AlphaFoldDB" id="W0ALS2"/>
<evidence type="ECO:0000313" key="2">
    <source>
        <dbReference type="Proteomes" id="UP000018851"/>
    </source>
</evidence>
<keyword evidence="2" id="KW-1185">Reference proteome</keyword>
<organism evidence="1 2">
    <name type="scientific">Sphingomonas sanxanigenens DSM 19645 = NX02</name>
    <dbReference type="NCBI Taxonomy" id="1123269"/>
    <lineage>
        <taxon>Bacteria</taxon>
        <taxon>Pseudomonadati</taxon>
        <taxon>Pseudomonadota</taxon>
        <taxon>Alphaproteobacteria</taxon>
        <taxon>Sphingomonadales</taxon>
        <taxon>Sphingomonadaceae</taxon>
        <taxon>Sphingomonas</taxon>
    </lineage>
</organism>
<gene>
    <name evidence="1" type="ORF">NX02_28510</name>
</gene>
<protein>
    <submittedName>
        <fullName evidence="1">Uncharacterized protein</fullName>
    </submittedName>
</protein>